<dbReference type="PANTHER" id="PTHR37467:SF1">
    <property type="entry name" value="EXPORTED CALCIUM-BINDING GLYCOPROTEIN"/>
    <property type="match status" value="1"/>
</dbReference>
<proteinExistence type="predicted"/>
<reference evidence="7 8" key="1">
    <citation type="submission" date="2024-02" db="EMBL/GenBank/DDBJ databases">
        <title>Haloferula sargassicola NBRC 104335.</title>
        <authorList>
            <person name="Ichikawa N."/>
            <person name="Katano-Makiyama Y."/>
            <person name="Hidaka K."/>
        </authorList>
    </citation>
    <scope>NUCLEOTIDE SEQUENCE [LARGE SCALE GENOMIC DNA]</scope>
    <source>
        <strain evidence="7 8">NBRC 104335</strain>
    </source>
</reference>
<feature type="compositionally biased region" description="Acidic residues" evidence="5">
    <location>
        <begin position="742"/>
        <end position="752"/>
    </location>
</feature>
<dbReference type="InterPro" id="IPR013320">
    <property type="entry name" value="ConA-like_dom_sf"/>
</dbReference>
<dbReference type="EMBL" id="BAABRI010000003">
    <property type="protein sequence ID" value="GAA5481477.1"/>
    <property type="molecule type" value="Genomic_DNA"/>
</dbReference>
<evidence type="ECO:0000256" key="2">
    <source>
        <dbReference type="ARBA" id="ARBA00022525"/>
    </source>
</evidence>
<evidence type="ECO:0000256" key="3">
    <source>
        <dbReference type="ARBA" id="ARBA00022729"/>
    </source>
</evidence>
<dbReference type="Pfam" id="PF18884">
    <property type="entry name" value="TSP3_bac"/>
    <property type="match status" value="8"/>
</dbReference>
<feature type="compositionally biased region" description="Acidic residues" evidence="5">
    <location>
        <begin position="1253"/>
        <end position="1265"/>
    </location>
</feature>
<accession>A0ABP9ULB3</accession>
<evidence type="ECO:0000313" key="7">
    <source>
        <dbReference type="EMBL" id="GAA5481477.1"/>
    </source>
</evidence>
<feature type="region of interest" description="Disordered" evidence="5">
    <location>
        <begin position="442"/>
        <end position="493"/>
    </location>
</feature>
<feature type="compositionally biased region" description="Acidic residues" evidence="5">
    <location>
        <begin position="795"/>
        <end position="806"/>
    </location>
</feature>
<evidence type="ECO:0008006" key="9">
    <source>
        <dbReference type="Google" id="ProtNLM"/>
    </source>
</evidence>
<evidence type="ECO:0000313" key="8">
    <source>
        <dbReference type="Proteomes" id="UP001476282"/>
    </source>
</evidence>
<keyword evidence="8" id="KW-1185">Reference proteome</keyword>
<dbReference type="Proteomes" id="UP001476282">
    <property type="component" value="Unassembled WGS sequence"/>
</dbReference>
<keyword evidence="4" id="KW-0106">Calcium</keyword>
<feature type="compositionally biased region" description="Acidic residues" evidence="5">
    <location>
        <begin position="443"/>
        <end position="453"/>
    </location>
</feature>
<feature type="chain" id="PRO_5045235879" description="Concanavalin A-like lectin/glucanases superfamily protein" evidence="6">
    <location>
        <begin position="23"/>
        <end position="1666"/>
    </location>
</feature>
<feature type="compositionally biased region" description="Acidic residues" evidence="5">
    <location>
        <begin position="396"/>
        <end position="424"/>
    </location>
</feature>
<feature type="compositionally biased region" description="Basic and acidic residues" evidence="5">
    <location>
        <begin position="1305"/>
        <end position="1314"/>
    </location>
</feature>
<feature type="compositionally biased region" description="Polar residues" evidence="5">
    <location>
        <begin position="718"/>
        <end position="727"/>
    </location>
</feature>
<protein>
    <recommendedName>
        <fullName evidence="9">Concanavalin A-like lectin/glucanases superfamily protein</fullName>
    </recommendedName>
</protein>
<evidence type="ECO:0000256" key="6">
    <source>
        <dbReference type="SAM" id="SignalP"/>
    </source>
</evidence>
<keyword evidence="2" id="KW-0964">Secreted</keyword>
<feature type="region of interest" description="Disordered" evidence="5">
    <location>
        <begin position="381"/>
        <end position="424"/>
    </location>
</feature>
<evidence type="ECO:0000256" key="4">
    <source>
        <dbReference type="ARBA" id="ARBA00022837"/>
    </source>
</evidence>
<dbReference type="PANTHER" id="PTHR37467">
    <property type="entry name" value="EXPORTED CALCIUM-BINDING GLYCOPROTEIN-RELATED"/>
    <property type="match status" value="1"/>
</dbReference>
<feature type="compositionally biased region" description="Acidic residues" evidence="5">
    <location>
        <begin position="1172"/>
        <end position="1187"/>
    </location>
</feature>
<gene>
    <name evidence="7" type="ORF">Hsar01_00686</name>
</gene>
<dbReference type="RefSeq" id="WP_353565628.1">
    <property type="nucleotide sequence ID" value="NZ_BAABRI010000003.1"/>
</dbReference>
<evidence type="ECO:0000256" key="5">
    <source>
        <dbReference type="SAM" id="MobiDB-lite"/>
    </source>
</evidence>
<feature type="region of interest" description="Disordered" evidence="5">
    <location>
        <begin position="1305"/>
        <end position="1324"/>
    </location>
</feature>
<feature type="region of interest" description="Disordered" evidence="5">
    <location>
        <begin position="1171"/>
        <end position="1207"/>
    </location>
</feature>
<organism evidence="7 8">
    <name type="scientific">Haloferula sargassicola</name>
    <dbReference type="NCBI Taxonomy" id="490096"/>
    <lineage>
        <taxon>Bacteria</taxon>
        <taxon>Pseudomonadati</taxon>
        <taxon>Verrucomicrobiota</taxon>
        <taxon>Verrucomicrobiia</taxon>
        <taxon>Verrucomicrobiales</taxon>
        <taxon>Verrucomicrobiaceae</taxon>
        <taxon>Haloferula</taxon>
    </lineage>
</organism>
<dbReference type="InterPro" id="IPR053180">
    <property type="entry name" value="Ca-binding_acidic-repeat"/>
</dbReference>
<dbReference type="InterPro" id="IPR059100">
    <property type="entry name" value="TSP3_bac"/>
</dbReference>
<dbReference type="SUPFAM" id="SSF49899">
    <property type="entry name" value="Concanavalin A-like lectins/glucanases"/>
    <property type="match status" value="1"/>
</dbReference>
<feature type="region of interest" description="Disordered" evidence="5">
    <location>
        <begin position="715"/>
        <end position="846"/>
    </location>
</feature>
<feature type="region of interest" description="Disordered" evidence="5">
    <location>
        <begin position="1228"/>
        <end position="1285"/>
    </location>
</feature>
<keyword evidence="3 6" id="KW-0732">Signal</keyword>
<sequence length="1666" mass="172863">MTKSLLFPAALPLLVFAVRSQAADVTMNAGDGFGSTSFNAAGQWNNGAAPTAANQYFNGGFLLRTPADGNSYTFAGASLTITGPGTFAAAANEALMWKGTGTTAVITVPNLIVNGGQVRHGQGSGDSFTLAGNISVGANGAGFAAQGGFNVAAPIAGTSRIVVLANGSGEAARMVTFSSSASTFTGDLDLNAANSLATLADDAVFHFVAGASGDSNQIVGTGSIVLNGDFVIDLSGAAATAGSSWPLVTVTTRTFGETFTVQGFTASGTAGSRIWSKEANGVNYQFSEASGVLAVIDNDSDGDGLDDAFEQVIIDFDSGDAYAALADVLPGDDFDGDGSTNLQEFLAGSDPTDFYSTAADTDGDGMTDTWEVQYFGDLSHDGTADADANGGPDGLTDYDEFLEGTDPTDSDTDDDGLNDGDEISGDLNVDFFNEPTVPLLADTDGDGLTDGEEISGSLNAGFGGAATDPNQQDSDFDEETDASELAFGSNPNDAASLPAKAAIIAPGLRNGGFESVNGVPGTLGETYNDLGWDNATHNVDSWTDWLNTTANTGGLRPAQPDHNGFGLNVAEFEDLTNDATKNMTSYVVQLNDVIEVTWFHTQDDTGNSSLTLLVDDGFGGVTNTGITKASALPSATVPNSLVYTAVTGSPLIGRKLGIGVTGDGGHKIDNVILSLKDRDADSDGLSDFAEDRYWGNNDGNPDAAELLVTTGGADWDSDTYTNAQEVSGGSDPTDAGSVPADSDGDGLDDLWEDQYFGNNDGIVDASDLVQDGNGDPDRDFATNEAEESAGTAPDDASDWPDADGDGMSDAWEAANGVSDAGADDDSDGSTNLEEHDAGSDPNDPAWSATKAVLRHRWSFSGSLADSVGGSDAQAIDPDANAATGGGFTQDSASVTLGGGVKAESHYVLLGNNLLSGLQADRISPVTIELWATPHAVQNWSRIVAFGTDNGAPAGNQAFSMSWSFGTDANSDRVLWNGEQQSDGSNAPYLLDVPYHVVLSVTPAYYAGTASGAVVKWYASPAVAGHPLFAAKGQFETGADLTDLQDAVAYLGRSMWGDNTASASWDEVRIWAGELTETERELFQILGPDSMDRSDSEPDGFPDAWEMAYFGNLTTATVGADSDGDGANDEVELAAESSPNDIDSVPADVDGDGLDDEFFELVYFRNLFQSGTDDPDGDLCDNEYEETGDALGSSDPTDPLLMPDVDNDGLPDGWEFRYFGAGNLSPTDLDDGDADNRDNYAEFLAGTNPTLADTDADGLDDDEEETAGTNPLDPDSDDDGLTDGQEVNTYLTDPLLADSDGDLFGDKYEIDHGSDPKNAASVPSQPTGFALLEDFDGPGMTPGQTFNGINGWSVDAANVVVANPAGADRSGHWVNGAMRRSLTASGLQVLHGNTGTLFMQVYIEDADPQLIDHSLSFSDTTGTGTGDHEAQTGMISGNLTVRNGATNYDSGYDFVQGAWYNLWLVADNQNDITRVFVESPAGQTGQVEITAGQTCTFRNGTAANALIQLLFLEFDTGSVLIDNLYVDPTARNLANPLGSSSDGDGDGLDDAWETAYFGGTSATNGGPAEDFDGDGTDNLTEFRLGLIPDDAASRFAIAVTDTNGPAGGFSLQWPSKEGVTFTIRRSANLSTWTDIATGVLAATGGASTSYSDAAAPAGKAFYQVELE</sequence>
<comment type="caution">
    <text evidence="7">The sequence shown here is derived from an EMBL/GenBank/DDBJ whole genome shotgun (WGS) entry which is preliminary data.</text>
</comment>
<name>A0ABP9ULB3_9BACT</name>
<feature type="signal peptide" evidence="6">
    <location>
        <begin position="1"/>
        <end position="22"/>
    </location>
</feature>
<evidence type="ECO:0000256" key="1">
    <source>
        <dbReference type="ARBA" id="ARBA00004613"/>
    </source>
</evidence>
<comment type="subcellular location">
    <subcellularLocation>
        <location evidence="1">Secreted</location>
    </subcellularLocation>
</comment>